<proteinExistence type="predicted"/>
<keyword evidence="3" id="KW-1185">Reference proteome</keyword>
<evidence type="ECO:0000256" key="1">
    <source>
        <dbReference type="SAM" id="Phobius"/>
    </source>
</evidence>
<name>A0A7V8VFX5_9BACT</name>
<dbReference type="Proteomes" id="UP000542342">
    <property type="component" value="Unassembled WGS sequence"/>
</dbReference>
<keyword evidence="1" id="KW-0812">Transmembrane</keyword>
<evidence type="ECO:0000313" key="2">
    <source>
        <dbReference type="EMBL" id="MBA2227314.1"/>
    </source>
</evidence>
<gene>
    <name evidence="2" type="ORF">H0921_14225</name>
</gene>
<dbReference type="AlphaFoldDB" id="A0A7V8VFX5"/>
<keyword evidence="1" id="KW-1133">Transmembrane helix</keyword>
<comment type="caution">
    <text evidence="2">The sequence shown here is derived from an EMBL/GenBank/DDBJ whole genome shotgun (WGS) entry which is preliminary data.</text>
</comment>
<protein>
    <submittedName>
        <fullName evidence="2">Uncharacterized protein</fullName>
    </submittedName>
</protein>
<organism evidence="2 3">
    <name type="scientific">Thermogemmata fonticola</name>
    <dbReference type="NCBI Taxonomy" id="2755323"/>
    <lineage>
        <taxon>Bacteria</taxon>
        <taxon>Pseudomonadati</taxon>
        <taxon>Planctomycetota</taxon>
        <taxon>Planctomycetia</taxon>
        <taxon>Gemmatales</taxon>
        <taxon>Gemmataceae</taxon>
        <taxon>Thermogemmata</taxon>
    </lineage>
</organism>
<sequence>MPAAVQEGSLTLANPDIENSNFMIPPEFAVYTTPDRQTGVLRFGKFDTPLILVQLSVACQAIVSASKVVGFLFELPEGARKIHRRRR</sequence>
<feature type="transmembrane region" description="Helical" evidence="1">
    <location>
        <begin position="51"/>
        <end position="75"/>
    </location>
</feature>
<accession>A0A7V8VFX5</accession>
<dbReference type="EMBL" id="JACEFB010000012">
    <property type="protein sequence ID" value="MBA2227314.1"/>
    <property type="molecule type" value="Genomic_DNA"/>
</dbReference>
<reference evidence="2 3" key="1">
    <citation type="submission" date="2020-07" db="EMBL/GenBank/DDBJ databases">
        <title>Thermogemmata thermophila gen. nov., sp. nov., a novel moderate thermophilic planctomycete from a Kamchatka hot spring.</title>
        <authorList>
            <person name="Elcheninov A.G."/>
            <person name="Podosokorskaya O.A."/>
            <person name="Kovaleva O.L."/>
            <person name="Novikov A."/>
            <person name="Bonch-Osmolovskaya E.A."/>
            <person name="Toshchakov S.V."/>
            <person name="Kublanov I.V."/>
        </authorList>
    </citation>
    <scope>NUCLEOTIDE SEQUENCE [LARGE SCALE GENOMIC DNA]</scope>
    <source>
        <strain evidence="2 3">2918</strain>
    </source>
</reference>
<dbReference type="RefSeq" id="WP_194539174.1">
    <property type="nucleotide sequence ID" value="NZ_JACEFB010000012.1"/>
</dbReference>
<evidence type="ECO:0000313" key="3">
    <source>
        <dbReference type="Proteomes" id="UP000542342"/>
    </source>
</evidence>
<keyword evidence="1" id="KW-0472">Membrane</keyword>